<protein>
    <recommendedName>
        <fullName evidence="3">HEAT repeat protein</fullName>
    </recommendedName>
</protein>
<evidence type="ECO:0008006" key="3">
    <source>
        <dbReference type="Google" id="ProtNLM"/>
    </source>
</evidence>
<reference evidence="1 2" key="1">
    <citation type="submission" date="2015-03" db="EMBL/GenBank/DDBJ databases">
        <title>Genome assembly of Sandaracinus amylolyticus DSM 53668.</title>
        <authorList>
            <person name="Sharma G."/>
            <person name="Subramanian S."/>
        </authorList>
    </citation>
    <scope>NUCLEOTIDE SEQUENCE [LARGE SCALE GENOMIC DNA]</scope>
    <source>
        <strain evidence="1 2">DSM 53668</strain>
    </source>
</reference>
<evidence type="ECO:0000313" key="1">
    <source>
        <dbReference type="EMBL" id="AKF04268.1"/>
    </source>
</evidence>
<keyword evidence="2" id="KW-1185">Reference proteome</keyword>
<evidence type="ECO:0000313" key="2">
    <source>
        <dbReference type="Proteomes" id="UP000034883"/>
    </source>
</evidence>
<gene>
    <name evidence="1" type="ORF">DB32_001417</name>
</gene>
<dbReference type="EMBL" id="CP011125">
    <property type="protein sequence ID" value="AKF04268.1"/>
    <property type="molecule type" value="Genomic_DNA"/>
</dbReference>
<name>A0A0F6W0D9_9BACT</name>
<sequence>MLGHVRHRVGYAKVMEILRRGDALLSESYAAGSAVLIAGAAAERDLMEVVDAVEDGYARRAAAHALGTIGTASAIAFLAGAPARGRLSCASVAHALVTAPVEARTILEAMRSPDLETRRWPPMLIAERLRSATRGDAARPAVPDDPELRNALAAMLKEGVGAEGVVWRADALVIRDWLANAGP</sequence>
<dbReference type="KEGG" id="samy:DB32_001417"/>
<dbReference type="Proteomes" id="UP000034883">
    <property type="component" value="Chromosome"/>
</dbReference>
<dbReference type="AlphaFoldDB" id="A0A0F6W0D9"/>
<accession>A0A0F6W0D9</accession>
<proteinExistence type="predicted"/>
<organism evidence="1 2">
    <name type="scientific">Sandaracinus amylolyticus</name>
    <dbReference type="NCBI Taxonomy" id="927083"/>
    <lineage>
        <taxon>Bacteria</taxon>
        <taxon>Pseudomonadati</taxon>
        <taxon>Myxococcota</taxon>
        <taxon>Polyangia</taxon>
        <taxon>Polyangiales</taxon>
        <taxon>Sandaracinaceae</taxon>
        <taxon>Sandaracinus</taxon>
    </lineage>
</organism>